<name>A0A9D4NL60_DREPO</name>
<feature type="non-terminal residue" evidence="2">
    <location>
        <position position="1"/>
    </location>
</feature>
<evidence type="ECO:0000256" key="1">
    <source>
        <dbReference type="SAM" id="MobiDB-lite"/>
    </source>
</evidence>
<gene>
    <name evidence="2" type="ORF">DPMN_020451</name>
</gene>
<organism evidence="2 3">
    <name type="scientific">Dreissena polymorpha</name>
    <name type="common">Zebra mussel</name>
    <name type="synonym">Mytilus polymorpha</name>
    <dbReference type="NCBI Taxonomy" id="45954"/>
    <lineage>
        <taxon>Eukaryota</taxon>
        <taxon>Metazoa</taxon>
        <taxon>Spiralia</taxon>
        <taxon>Lophotrochozoa</taxon>
        <taxon>Mollusca</taxon>
        <taxon>Bivalvia</taxon>
        <taxon>Autobranchia</taxon>
        <taxon>Heteroconchia</taxon>
        <taxon>Euheterodonta</taxon>
        <taxon>Imparidentia</taxon>
        <taxon>Neoheterodontei</taxon>
        <taxon>Myida</taxon>
        <taxon>Dreissenoidea</taxon>
        <taxon>Dreissenidae</taxon>
        <taxon>Dreissena</taxon>
    </lineage>
</organism>
<dbReference type="EMBL" id="JAIWYP010000001">
    <property type="protein sequence ID" value="KAH3896276.1"/>
    <property type="molecule type" value="Genomic_DNA"/>
</dbReference>
<proteinExistence type="predicted"/>
<comment type="caution">
    <text evidence="2">The sequence shown here is derived from an EMBL/GenBank/DDBJ whole genome shotgun (WGS) entry which is preliminary data.</text>
</comment>
<evidence type="ECO:0000313" key="3">
    <source>
        <dbReference type="Proteomes" id="UP000828390"/>
    </source>
</evidence>
<evidence type="ECO:0000313" key="2">
    <source>
        <dbReference type="EMBL" id="KAH3896276.1"/>
    </source>
</evidence>
<sequence length="72" mass="7919">MRIFRNLNASVTEGQTDRQTDGQTDGPITICPPMSSLHILGGVGERARGMVRVRAKSNKLIEDYTFNVELVG</sequence>
<dbReference type="AlphaFoldDB" id="A0A9D4NL60"/>
<keyword evidence="3" id="KW-1185">Reference proteome</keyword>
<dbReference type="Proteomes" id="UP000828390">
    <property type="component" value="Unassembled WGS sequence"/>
</dbReference>
<reference evidence="2" key="1">
    <citation type="journal article" date="2019" name="bioRxiv">
        <title>The Genome of the Zebra Mussel, Dreissena polymorpha: A Resource for Invasive Species Research.</title>
        <authorList>
            <person name="McCartney M.A."/>
            <person name="Auch B."/>
            <person name="Kono T."/>
            <person name="Mallez S."/>
            <person name="Zhang Y."/>
            <person name="Obille A."/>
            <person name="Becker A."/>
            <person name="Abrahante J.E."/>
            <person name="Garbe J."/>
            <person name="Badalamenti J.P."/>
            <person name="Herman A."/>
            <person name="Mangelson H."/>
            <person name="Liachko I."/>
            <person name="Sullivan S."/>
            <person name="Sone E.D."/>
            <person name="Koren S."/>
            <person name="Silverstein K.A.T."/>
            <person name="Beckman K.B."/>
            <person name="Gohl D.M."/>
        </authorList>
    </citation>
    <scope>NUCLEOTIDE SEQUENCE</scope>
    <source>
        <strain evidence="2">Duluth1</strain>
        <tissue evidence="2">Whole animal</tissue>
    </source>
</reference>
<feature type="region of interest" description="Disordered" evidence="1">
    <location>
        <begin position="1"/>
        <end position="31"/>
    </location>
</feature>
<reference evidence="2" key="2">
    <citation type="submission" date="2020-11" db="EMBL/GenBank/DDBJ databases">
        <authorList>
            <person name="McCartney M.A."/>
            <person name="Auch B."/>
            <person name="Kono T."/>
            <person name="Mallez S."/>
            <person name="Becker A."/>
            <person name="Gohl D.M."/>
            <person name="Silverstein K.A.T."/>
            <person name="Koren S."/>
            <person name="Bechman K.B."/>
            <person name="Herman A."/>
            <person name="Abrahante J.E."/>
            <person name="Garbe J."/>
        </authorList>
    </citation>
    <scope>NUCLEOTIDE SEQUENCE</scope>
    <source>
        <strain evidence="2">Duluth1</strain>
        <tissue evidence="2">Whole animal</tissue>
    </source>
</reference>
<accession>A0A9D4NL60</accession>
<protein>
    <submittedName>
        <fullName evidence="2">Uncharacterized protein</fullName>
    </submittedName>
</protein>